<organism evidence="2 3">
    <name type="scientific">Dissostichus mawsoni</name>
    <name type="common">Antarctic cod</name>
    <dbReference type="NCBI Taxonomy" id="36200"/>
    <lineage>
        <taxon>Eukaryota</taxon>
        <taxon>Metazoa</taxon>
        <taxon>Chordata</taxon>
        <taxon>Craniata</taxon>
        <taxon>Vertebrata</taxon>
        <taxon>Euteleostomi</taxon>
        <taxon>Actinopterygii</taxon>
        <taxon>Neopterygii</taxon>
        <taxon>Teleostei</taxon>
        <taxon>Neoteleostei</taxon>
        <taxon>Acanthomorphata</taxon>
        <taxon>Eupercaria</taxon>
        <taxon>Perciformes</taxon>
        <taxon>Notothenioidei</taxon>
        <taxon>Nototheniidae</taxon>
        <taxon>Dissostichus</taxon>
    </lineage>
</organism>
<reference evidence="2 3" key="1">
    <citation type="submission" date="2020-03" db="EMBL/GenBank/DDBJ databases">
        <title>Dissostichus mawsoni Genome sequencing and assembly.</title>
        <authorList>
            <person name="Park H."/>
        </authorList>
    </citation>
    <scope>NUCLEOTIDE SEQUENCE [LARGE SCALE GENOMIC DNA]</scope>
    <source>
        <strain evidence="2">DM0001</strain>
        <tissue evidence="2">Muscle</tissue>
    </source>
</reference>
<dbReference type="AlphaFoldDB" id="A0A7J5Y3A0"/>
<feature type="transmembrane region" description="Helical" evidence="1">
    <location>
        <begin position="247"/>
        <end position="268"/>
    </location>
</feature>
<keyword evidence="1" id="KW-0472">Membrane</keyword>
<name>A0A7J5Y3A0_DISMA</name>
<keyword evidence="1" id="KW-1133">Transmembrane helix</keyword>
<evidence type="ECO:0000256" key="1">
    <source>
        <dbReference type="SAM" id="Phobius"/>
    </source>
</evidence>
<sequence>MYSLFSTTSFSAAERSVAAHTMAASHFTELDHVVGDLRAAVLQRGLPGQSGTVTVHHAHRHVLRGVGNSGPLPTRFLAQTLNRYLLSRCRPLTQYSGASARSVDSVHVLRFMSRLSTMYDKILLPPSLSGSSHAKLTSPSAVSTTRRFFTCPGTIRYRPRSSLRGLFMRYSVLSAEVSMFCTGRLVPSWNHSASARGYASYGTVIMKGFLASVTRFWDRCETDQREDGKGRYSPWSLGRISQTCSRWILPSLIIWYLSPCTMIMLFLIHFTSTRSLFSSTSNTTSEPGGWNASWGGLMISTGVSVGRNRVNSASSNSVTVVSRSCAVKSVGASLMISSAAHLSSPTTAVYSPSSSITQSLTVSVCFRPSARYTMRLLSVTSCPAFSQRTVTSGRFTLQVKPIVFFS</sequence>
<evidence type="ECO:0000313" key="3">
    <source>
        <dbReference type="Proteomes" id="UP000518266"/>
    </source>
</evidence>
<comment type="caution">
    <text evidence="2">The sequence shown here is derived from an EMBL/GenBank/DDBJ whole genome shotgun (WGS) entry which is preliminary data.</text>
</comment>
<keyword evidence="1" id="KW-0812">Transmembrane</keyword>
<dbReference type="Proteomes" id="UP000518266">
    <property type="component" value="Unassembled WGS sequence"/>
</dbReference>
<gene>
    <name evidence="2" type="ORF">F7725_002689</name>
</gene>
<dbReference type="EMBL" id="JAAKFY010000018">
    <property type="protein sequence ID" value="KAF3843840.1"/>
    <property type="molecule type" value="Genomic_DNA"/>
</dbReference>
<evidence type="ECO:0000313" key="2">
    <source>
        <dbReference type="EMBL" id="KAF3843840.1"/>
    </source>
</evidence>
<proteinExistence type="predicted"/>
<keyword evidence="3" id="KW-1185">Reference proteome</keyword>
<accession>A0A7J5Y3A0</accession>
<protein>
    <submittedName>
        <fullName evidence="2">Uncharacterized protein</fullName>
    </submittedName>
</protein>